<evidence type="ECO:0000313" key="2">
    <source>
        <dbReference type="EMBL" id="KAG9246182.1"/>
    </source>
</evidence>
<organism evidence="2 3">
    <name type="scientific">Calycina marina</name>
    <dbReference type="NCBI Taxonomy" id="1763456"/>
    <lineage>
        <taxon>Eukaryota</taxon>
        <taxon>Fungi</taxon>
        <taxon>Dikarya</taxon>
        <taxon>Ascomycota</taxon>
        <taxon>Pezizomycotina</taxon>
        <taxon>Leotiomycetes</taxon>
        <taxon>Helotiales</taxon>
        <taxon>Pezizellaceae</taxon>
        <taxon>Calycina</taxon>
    </lineage>
</organism>
<reference evidence="2" key="1">
    <citation type="journal article" date="2021" name="IMA Fungus">
        <title>Genomic characterization of three marine fungi, including Emericellopsis atlantica sp. nov. with signatures of a generalist lifestyle and marine biomass degradation.</title>
        <authorList>
            <person name="Hagestad O.C."/>
            <person name="Hou L."/>
            <person name="Andersen J.H."/>
            <person name="Hansen E.H."/>
            <person name="Altermark B."/>
            <person name="Li C."/>
            <person name="Kuhnert E."/>
            <person name="Cox R.J."/>
            <person name="Crous P.W."/>
            <person name="Spatafora J.W."/>
            <person name="Lail K."/>
            <person name="Amirebrahimi M."/>
            <person name="Lipzen A."/>
            <person name="Pangilinan J."/>
            <person name="Andreopoulos W."/>
            <person name="Hayes R.D."/>
            <person name="Ng V."/>
            <person name="Grigoriev I.V."/>
            <person name="Jackson S.A."/>
            <person name="Sutton T.D.S."/>
            <person name="Dobson A.D.W."/>
            <person name="Rama T."/>
        </authorList>
    </citation>
    <scope>NUCLEOTIDE SEQUENCE</scope>
    <source>
        <strain evidence="2">TRa3180A</strain>
    </source>
</reference>
<protein>
    <recommendedName>
        <fullName evidence="1">AB hydrolase-1 domain-containing protein</fullName>
    </recommendedName>
</protein>
<dbReference type="InterPro" id="IPR029058">
    <property type="entry name" value="AB_hydrolase_fold"/>
</dbReference>
<dbReference type="OrthoDB" id="3466836at2759"/>
<gene>
    <name evidence="2" type="ORF">BJ878DRAFT_540545</name>
</gene>
<dbReference type="Gene3D" id="3.40.50.1820">
    <property type="entry name" value="alpha/beta hydrolase"/>
    <property type="match status" value="1"/>
</dbReference>
<evidence type="ECO:0000313" key="3">
    <source>
        <dbReference type="Proteomes" id="UP000887226"/>
    </source>
</evidence>
<dbReference type="SUPFAM" id="SSF53474">
    <property type="entry name" value="alpha/beta-Hydrolases"/>
    <property type="match status" value="1"/>
</dbReference>
<dbReference type="EMBL" id="MU253814">
    <property type="protein sequence ID" value="KAG9246182.1"/>
    <property type="molecule type" value="Genomic_DNA"/>
</dbReference>
<sequence length="284" mass="31326">MPSFDLFLSKPGSPISYNFYPAIKQSPLLPKFLIVFINGLELSTAGWFRSINLLRYSGFPVPAVLTYDRFGQGHSSSRDPLDVTDLHELLITIPSSRLNVSKAEFETGKVPLLLVGHSIGGPIIRLYVEYHPGLVAGAVILDSSIANVDYSDSLPNPDTADFDPESVTAQDCTLEQYRKASNDLVKIFDLKVKNTEFLDRTTGPEVLPYDDKLKLVGVGGEGPWLSIVGHDPVTYAEDDFEKMGTPKSMSMKFSNAYWAKYNQGLTKITNGLADIFALQQEAPQ</sequence>
<evidence type="ECO:0000259" key="1">
    <source>
        <dbReference type="Pfam" id="PF12697"/>
    </source>
</evidence>
<proteinExistence type="predicted"/>
<name>A0A9P7Z6U3_9HELO</name>
<dbReference type="Proteomes" id="UP000887226">
    <property type="component" value="Unassembled WGS sequence"/>
</dbReference>
<comment type="caution">
    <text evidence="2">The sequence shown here is derived from an EMBL/GenBank/DDBJ whole genome shotgun (WGS) entry which is preliminary data.</text>
</comment>
<accession>A0A9P7Z6U3</accession>
<dbReference type="Pfam" id="PF12697">
    <property type="entry name" value="Abhydrolase_6"/>
    <property type="match status" value="1"/>
</dbReference>
<dbReference type="AlphaFoldDB" id="A0A9P7Z6U3"/>
<keyword evidence="3" id="KW-1185">Reference proteome</keyword>
<dbReference type="InterPro" id="IPR000073">
    <property type="entry name" value="AB_hydrolase_1"/>
</dbReference>
<feature type="domain" description="AB hydrolase-1" evidence="1">
    <location>
        <begin position="34"/>
        <end position="153"/>
    </location>
</feature>